<evidence type="ECO:0000256" key="1">
    <source>
        <dbReference type="ARBA" id="ARBA00023002"/>
    </source>
</evidence>
<evidence type="ECO:0000313" key="4">
    <source>
        <dbReference type="Proteomes" id="UP000253472"/>
    </source>
</evidence>
<comment type="caution">
    <text evidence="3">The sequence shown here is derived from an EMBL/GenBank/DDBJ whole genome shotgun (WGS) entry which is preliminary data.</text>
</comment>
<dbReference type="Pfam" id="PF00248">
    <property type="entry name" value="Aldo_ket_red"/>
    <property type="match status" value="1"/>
</dbReference>
<evidence type="ECO:0000259" key="2">
    <source>
        <dbReference type="Pfam" id="PF00248"/>
    </source>
</evidence>
<dbReference type="GO" id="GO:0016491">
    <property type="term" value="F:oxidoreductase activity"/>
    <property type="evidence" value="ECO:0007669"/>
    <property type="project" value="UniProtKB-KW"/>
</dbReference>
<dbReference type="AlphaFoldDB" id="A0A367Y5F6"/>
<keyword evidence="1" id="KW-0560">Oxidoreductase</keyword>
<dbReference type="GO" id="GO:0005829">
    <property type="term" value="C:cytosol"/>
    <property type="evidence" value="ECO:0007669"/>
    <property type="project" value="UniProtKB-ARBA"/>
</dbReference>
<organism evidence="3 4">
    <name type="scientific">Candida viswanathii</name>
    <dbReference type="NCBI Taxonomy" id="5486"/>
    <lineage>
        <taxon>Eukaryota</taxon>
        <taxon>Fungi</taxon>
        <taxon>Dikarya</taxon>
        <taxon>Ascomycota</taxon>
        <taxon>Saccharomycotina</taxon>
        <taxon>Pichiomycetes</taxon>
        <taxon>Debaryomycetaceae</taxon>
        <taxon>Candida/Lodderomyces clade</taxon>
        <taxon>Candida</taxon>
    </lineage>
</organism>
<dbReference type="PANTHER" id="PTHR43364">
    <property type="entry name" value="NADH-SPECIFIC METHYLGLYOXAL REDUCTASE-RELATED"/>
    <property type="match status" value="1"/>
</dbReference>
<dbReference type="STRING" id="5486.A0A367Y5F6"/>
<dbReference type="InterPro" id="IPR050523">
    <property type="entry name" value="AKR_Detox_Biosynth"/>
</dbReference>
<reference evidence="3 4" key="1">
    <citation type="submission" date="2018-06" db="EMBL/GenBank/DDBJ databases">
        <title>Whole genome sequencing of Candida tropicalis (genome annotated by CSBL at Korea University).</title>
        <authorList>
            <person name="Ahn J."/>
        </authorList>
    </citation>
    <scope>NUCLEOTIDE SEQUENCE [LARGE SCALE GENOMIC DNA]</scope>
    <source>
        <strain evidence="3 4">ATCC 20962</strain>
    </source>
</reference>
<gene>
    <name evidence="3" type="primary">AAD16_2</name>
    <name evidence="3" type="ORF">Cantr_08368</name>
</gene>
<dbReference type="InterPro" id="IPR036812">
    <property type="entry name" value="NAD(P)_OxRdtase_dom_sf"/>
</dbReference>
<evidence type="ECO:0000313" key="3">
    <source>
        <dbReference type="EMBL" id="RCK60292.1"/>
    </source>
</evidence>
<keyword evidence="4" id="KW-1185">Reference proteome</keyword>
<feature type="domain" description="NADP-dependent oxidoreductase" evidence="2">
    <location>
        <begin position="44"/>
        <end position="358"/>
    </location>
</feature>
<protein>
    <submittedName>
        <fullName evidence="3">Putative aryl-alcohol dehydrogenase AAD16</fullName>
    </submittedName>
</protein>
<dbReference type="InterPro" id="IPR023210">
    <property type="entry name" value="NADP_OxRdtase_dom"/>
</dbReference>
<dbReference type="CDD" id="cd19079">
    <property type="entry name" value="AKR_EcYajO-like"/>
    <property type="match status" value="1"/>
</dbReference>
<dbReference type="EMBL" id="QLNQ01000026">
    <property type="protein sequence ID" value="RCK60292.1"/>
    <property type="molecule type" value="Genomic_DNA"/>
</dbReference>
<dbReference type="OrthoDB" id="48988at2759"/>
<dbReference type="Proteomes" id="UP000253472">
    <property type="component" value="Unassembled WGS sequence"/>
</dbReference>
<accession>A0A367Y5F6</accession>
<dbReference type="FunFam" id="3.20.20.100:FF:000004">
    <property type="entry name" value="Oxidoreductase, aldo/keto reductase"/>
    <property type="match status" value="1"/>
</dbReference>
<dbReference type="PANTHER" id="PTHR43364:SF15">
    <property type="entry name" value="ARYL-ALCOHOL DEHYDROGENASE AAD16-RELATED"/>
    <property type="match status" value="1"/>
</dbReference>
<dbReference type="Gene3D" id="3.20.20.100">
    <property type="entry name" value="NADP-dependent oxidoreductase domain"/>
    <property type="match status" value="1"/>
</dbReference>
<name>A0A367Y5F6_9ASCO</name>
<sequence length="367" mass="41240">MVPPPLPALAITNQQETKIMSIELKYNNLGESGLKIAPVIVGCMTYGTKAFAEWVMDDEEEIFKILKKAYDSGLRTFDTADVYSMGKSEEILGKFLKKYDIPRDRVVILSKVYFPIDTKTPGFNLADRNKFPPIDYYNSQGLSRKHILDAVQGSVERLGTYLDVIQIHRLDHSTPKKEIMKALNDVVDQGLARYIGASSMKGVEFAQLQFIAEQNGWHKFISMQNYHNLLYREEEREMIPFCQDNVIGKVGIIPWSPIARGVLARPVSAASENARDKTDKTFKALHLDALTDIDKEIITRVEKVAKDHGVSMAVVATAWSISKGFNPIVGLSSVGRVDDILNATTLKLTEEEIKYLEEPYVPKVPIV</sequence>
<proteinExistence type="predicted"/>
<dbReference type="SUPFAM" id="SSF51430">
    <property type="entry name" value="NAD(P)-linked oxidoreductase"/>
    <property type="match status" value="1"/>
</dbReference>